<dbReference type="OMA" id="KMILWAQ"/>
<dbReference type="Proteomes" id="UP000751190">
    <property type="component" value="Unassembled WGS sequence"/>
</dbReference>
<dbReference type="InterPro" id="IPR013144">
    <property type="entry name" value="CRA_dom"/>
</dbReference>
<sequence>MDVVDWQQRMSEVAVDRVLVNRLVLDYLVIEGYKDAAEAFSRESGLSEQIDVASIADRMAIRAAVQRGDVQAAIDLVDALDPQILRANGTLAFHLRQQQLIEIIRSGAVDDALAFAQTTLAPAGEANPAFLDEIERTMALLAFEDTASCPVGHLLDPSHRHKTASELNGAILAAQSSQREPRLPICLRMLLWAQQDLADKHVVVPRVAPDQLVAAHPELDATKMRADEPPAAAAAAAARAPRARGGAAAGAASGVLAAAAAARAARVALTGASVPS</sequence>
<reference evidence="2" key="1">
    <citation type="submission" date="2021-05" db="EMBL/GenBank/DDBJ databases">
        <title>The genome of the haptophyte Pavlova lutheri (Diacronema luteri, Pavlovales) - a model for lipid biosynthesis in eukaryotic algae.</title>
        <authorList>
            <person name="Hulatt C.J."/>
            <person name="Posewitz M.C."/>
        </authorList>
    </citation>
    <scope>NUCLEOTIDE SEQUENCE</scope>
    <source>
        <strain evidence="2">NIVA-4/92</strain>
    </source>
</reference>
<comment type="caution">
    <text evidence="2">The sequence shown here is derived from an EMBL/GenBank/DDBJ whole genome shotgun (WGS) entry which is preliminary data.</text>
</comment>
<dbReference type="SMART" id="SM00668">
    <property type="entry name" value="CTLH"/>
    <property type="match status" value="1"/>
</dbReference>
<evidence type="ECO:0000313" key="2">
    <source>
        <dbReference type="EMBL" id="KAG8458712.1"/>
    </source>
</evidence>
<keyword evidence="3" id="KW-1185">Reference proteome</keyword>
<dbReference type="EMBL" id="JAGTXO010000048">
    <property type="protein sequence ID" value="KAG8458712.1"/>
    <property type="molecule type" value="Genomic_DNA"/>
</dbReference>
<dbReference type="Pfam" id="PF08513">
    <property type="entry name" value="LisH"/>
    <property type="match status" value="1"/>
</dbReference>
<dbReference type="InterPro" id="IPR050618">
    <property type="entry name" value="Ubq-SigPath_Reg"/>
</dbReference>
<dbReference type="InterPro" id="IPR024964">
    <property type="entry name" value="CTLH/CRA"/>
</dbReference>
<dbReference type="InterPro" id="IPR006595">
    <property type="entry name" value="CTLH_C"/>
</dbReference>
<dbReference type="Pfam" id="PF10607">
    <property type="entry name" value="CTLH"/>
    <property type="match status" value="1"/>
</dbReference>
<evidence type="ECO:0000313" key="3">
    <source>
        <dbReference type="Proteomes" id="UP000751190"/>
    </source>
</evidence>
<evidence type="ECO:0000259" key="1">
    <source>
        <dbReference type="PROSITE" id="PS50897"/>
    </source>
</evidence>
<dbReference type="OrthoDB" id="2415936at2759"/>
<dbReference type="PANTHER" id="PTHR12864">
    <property type="entry name" value="RAN BINDING PROTEIN 9-RELATED"/>
    <property type="match status" value="1"/>
</dbReference>
<dbReference type="PROSITE" id="PS50896">
    <property type="entry name" value="LISH"/>
    <property type="match status" value="1"/>
</dbReference>
<dbReference type="SMART" id="SM00667">
    <property type="entry name" value="LisH"/>
    <property type="match status" value="1"/>
</dbReference>
<dbReference type="SMART" id="SM00757">
    <property type="entry name" value="CRA"/>
    <property type="match status" value="1"/>
</dbReference>
<protein>
    <recommendedName>
        <fullName evidence="1">CTLH domain-containing protein</fullName>
    </recommendedName>
</protein>
<organism evidence="2 3">
    <name type="scientific">Diacronema lutheri</name>
    <name type="common">Unicellular marine alga</name>
    <name type="synonym">Monochrysis lutheri</name>
    <dbReference type="NCBI Taxonomy" id="2081491"/>
    <lineage>
        <taxon>Eukaryota</taxon>
        <taxon>Haptista</taxon>
        <taxon>Haptophyta</taxon>
        <taxon>Pavlovophyceae</taxon>
        <taxon>Pavlovales</taxon>
        <taxon>Pavlovaceae</taxon>
        <taxon>Diacronema</taxon>
    </lineage>
</organism>
<proteinExistence type="predicted"/>
<dbReference type="PROSITE" id="PS50897">
    <property type="entry name" value="CTLH"/>
    <property type="match status" value="1"/>
</dbReference>
<gene>
    <name evidence="2" type="ORF">KFE25_012910</name>
</gene>
<feature type="domain" description="CTLH" evidence="1">
    <location>
        <begin position="54"/>
        <end position="111"/>
    </location>
</feature>
<dbReference type="AlphaFoldDB" id="A0A8J5X8Z5"/>
<accession>A0A8J5X8Z5</accession>
<dbReference type="InterPro" id="IPR006594">
    <property type="entry name" value="LisH"/>
</dbReference>
<name>A0A8J5X8Z5_DIALT</name>